<accession>A0A8H7C425</accession>
<name>A0A8H7C425_AGABI</name>
<organism evidence="1 2">
    <name type="scientific">Agaricus bisporus var. burnettii</name>
    <dbReference type="NCBI Taxonomy" id="192524"/>
    <lineage>
        <taxon>Eukaryota</taxon>
        <taxon>Fungi</taxon>
        <taxon>Dikarya</taxon>
        <taxon>Basidiomycota</taxon>
        <taxon>Agaricomycotina</taxon>
        <taxon>Agaricomycetes</taxon>
        <taxon>Agaricomycetidae</taxon>
        <taxon>Agaricales</taxon>
        <taxon>Agaricineae</taxon>
        <taxon>Agaricaceae</taxon>
        <taxon>Agaricus</taxon>
    </lineage>
</organism>
<reference evidence="1 2" key="1">
    <citation type="journal article" name="Sci. Rep.">
        <title>Telomere-to-telomere assembled and centromere annotated genomes of the two main subspecies of the button mushroom Agaricus bisporus reveal especially polymorphic chromosome ends.</title>
        <authorList>
            <person name="Sonnenberg A.S.M."/>
            <person name="Sedaghat-Telgerd N."/>
            <person name="Lavrijssen B."/>
            <person name="Ohm R.A."/>
            <person name="Hendrickx P.M."/>
            <person name="Scholtmeijer K."/>
            <person name="Baars J.J.P."/>
            <person name="van Peer A."/>
        </authorList>
    </citation>
    <scope>NUCLEOTIDE SEQUENCE [LARGE SCALE GENOMIC DNA]</scope>
    <source>
        <strain evidence="1 2">H119_p4</strain>
    </source>
</reference>
<evidence type="ECO:0000313" key="1">
    <source>
        <dbReference type="EMBL" id="KAF7761971.1"/>
    </source>
</evidence>
<protein>
    <submittedName>
        <fullName evidence="1">Uncharacterized protein</fullName>
    </submittedName>
</protein>
<evidence type="ECO:0000313" key="2">
    <source>
        <dbReference type="Proteomes" id="UP000629468"/>
    </source>
</evidence>
<dbReference type="Proteomes" id="UP000629468">
    <property type="component" value="Unassembled WGS sequence"/>
</dbReference>
<proteinExistence type="predicted"/>
<dbReference type="EMBL" id="JABXXO010000013">
    <property type="protein sequence ID" value="KAF7761971.1"/>
    <property type="molecule type" value="Genomic_DNA"/>
</dbReference>
<dbReference type="AlphaFoldDB" id="A0A8H7C425"/>
<comment type="caution">
    <text evidence="1">The sequence shown here is derived from an EMBL/GenBank/DDBJ whole genome shotgun (WGS) entry which is preliminary data.</text>
</comment>
<gene>
    <name evidence="1" type="ORF">Agabi119p4_9963</name>
</gene>
<sequence>MEDKLLSNLNSFGRFLHQHRVLLPPRPRNQNVRCSKVKLQGWPPGRSSSPSPTLTTSSVPFANSTYISHPPPVGPLSYPVQFAVSLLLHLCLLSTPALRSSPPLLEATTFLKVSFKAGPHIHSNLSHIYPPDSNGGGDSGL</sequence>